<keyword evidence="3" id="KW-1185">Reference proteome</keyword>
<evidence type="ECO:0000256" key="1">
    <source>
        <dbReference type="SAM" id="MobiDB-lite"/>
    </source>
</evidence>
<dbReference type="Proteomes" id="UP000691718">
    <property type="component" value="Unassembled WGS sequence"/>
</dbReference>
<organism evidence="2 3">
    <name type="scientific">Parnassius apollo</name>
    <name type="common">Apollo butterfly</name>
    <name type="synonym">Papilio apollo</name>
    <dbReference type="NCBI Taxonomy" id="110799"/>
    <lineage>
        <taxon>Eukaryota</taxon>
        <taxon>Metazoa</taxon>
        <taxon>Ecdysozoa</taxon>
        <taxon>Arthropoda</taxon>
        <taxon>Hexapoda</taxon>
        <taxon>Insecta</taxon>
        <taxon>Pterygota</taxon>
        <taxon>Neoptera</taxon>
        <taxon>Endopterygota</taxon>
        <taxon>Lepidoptera</taxon>
        <taxon>Glossata</taxon>
        <taxon>Ditrysia</taxon>
        <taxon>Papilionoidea</taxon>
        <taxon>Papilionidae</taxon>
        <taxon>Parnassiinae</taxon>
        <taxon>Parnassini</taxon>
        <taxon>Parnassius</taxon>
        <taxon>Parnassius</taxon>
    </lineage>
</organism>
<dbReference type="OrthoDB" id="7490061at2759"/>
<sequence>MSVTSPPDHFECSPPDSLLALLLPHRSLQMRLPELVSPTDVADTPKSLPNLSVDDDSELIEEINLLKTQLASASPVIERLNILVTNLQKIIESQQKKSKIFKQLLSEPSPRKLTPSKYVKTKHRPLGNIAPASSPKNTPCNDDIANSEPTPLPGTKEIRQHEMANNSIETTPTVSFNEQSQRIVIIGDQTARIMATSLAQTRSNYKNPKKYFINGIVYPNASIEHVIQYSKIMIEELQEDDWLVLCLGSNYSNPIKIGVELLSLLKRQNKAKN</sequence>
<accession>A0A8S3WVL2</accession>
<name>A0A8S3WVL2_PARAO</name>
<reference evidence="2" key="1">
    <citation type="submission" date="2021-04" db="EMBL/GenBank/DDBJ databases">
        <authorList>
            <person name="Tunstrom K."/>
        </authorList>
    </citation>
    <scope>NUCLEOTIDE SEQUENCE</scope>
</reference>
<dbReference type="EMBL" id="CAJQZP010000737">
    <property type="protein sequence ID" value="CAG4981583.1"/>
    <property type="molecule type" value="Genomic_DNA"/>
</dbReference>
<comment type="caution">
    <text evidence="2">The sequence shown here is derived from an EMBL/GenBank/DDBJ whole genome shotgun (WGS) entry which is preliminary data.</text>
</comment>
<feature type="region of interest" description="Disordered" evidence="1">
    <location>
        <begin position="125"/>
        <end position="152"/>
    </location>
</feature>
<dbReference type="AlphaFoldDB" id="A0A8S3WVL2"/>
<evidence type="ECO:0000313" key="2">
    <source>
        <dbReference type="EMBL" id="CAG4981583.1"/>
    </source>
</evidence>
<protein>
    <submittedName>
        <fullName evidence="2">(apollo) hypothetical protein</fullName>
    </submittedName>
</protein>
<proteinExistence type="predicted"/>
<gene>
    <name evidence="2" type="ORF">PAPOLLO_LOCUS10259</name>
</gene>
<evidence type="ECO:0000313" key="3">
    <source>
        <dbReference type="Proteomes" id="UP000691718"/>
    </source>
</evidence>